<dbReference type="GO" id="GO:0003677">
    <property type="term" value="F:DNA binding"/>
    <property type="evidence" value="ECO:0007669"/>
    <property type="project" value="UniProtKB-KW"/>
</dbReference>
<evidence type="ECO:0000313" key="6">
    <source>
        <dbReference type="EMBL" id="TXD78902.1"/>
    </source>
</evidence>
<keyword evidence="2" id="KW-0238">DNA-binding</keyword>
<dbReference type="PROSITE" id="PS51898">
    <property type="entry name" value="TYR_RECOMBINASE"/>
    <property type="match status" value="1"/>
</dbReference>
<dbReference type="GO" id="GO:0006310">
    <property type="term" value="P:DNA recombination"/>
    <property type="evidence" value="ECO:0007669"/>
    <property type="project" value="UniProtKB-KW"/>
</dbReference>
<dbReference type="SUPFAM" id="SSF56349">
    <property type="entry name" value="DNA breaking-rejoining enzymes"/>
    <property type="match status" value="1"/>
</dbReference>
<feature type="domain" description="Tyr recombinase" evidence="4">
    <location>
        <begin position="220"/>
        <end position="401"/>
    </location>
</feature>
<keyword evidence="8" id="KW-1185">Reference proteome</keyword>
<evidence type="ECO:0000259" key="4">
    <source>
        <dbReference type="PROSITE" id="PS51898"/>
    </source>
</evidence>
<dbReference type="CDD" id="cd01185">
    <property type="entry name" value="INTN1_C_like"/>
    <property type="match status" value="1"/>
</dbReference>
<dbReference type="InterPro" id="IPR050090">
    <property type="entry name" value="Tyrosine_recombinase_XerCD"/>
</dbReference>
<accession>A0A2W7RC46</accession>
<evidence type="ECO:0000256" key="1">
    <source>
        <dbReference type="ARBA" id="ARBA00008857"/>
    </source>
</evidence>
<dbReference type="RefSeq" id="WP_086498684.1">
    <property type="nucleotide sequence ID" value="NZ_MSSV01000002.1"/>
</dbReference>
<evidence type="ECO:0000313" key="7">
    <source>
        <dbReference type="Proteomes" id="UP000249115"/>
    </source>
</evidence>
<dbReference type="InterPro" id="IPR035386">
    <property type="entry name" value="Arm-DNA-bind_5"/>
</dbReference>
<evidence type="ECO:0000256" key="3">
    <source>
        <dbReference type="ARBA" id="ARBA00023172"/>
    </source>
</evidence>
<dbReference type="Proteomes" id="UP000249115">
    <property type="component" value="Unassembled WGS sequence"/>
</dbReference>
<dbReference type="InterPro" id="IPR010998">
    <property type="entry name" value="Integrase_recombinase_N"/>
</dbReference>
<reference evidence="6 8" key="2">
    <citation type="submission" date="2019-08" db="EMBL/GenBank/DDBJ databases">
        <title>Genome of Algoriphagus ratkowskyi IC026.</title>
        <authorList>
            <person name="Bowman J.P."/>
        </authorList>
    </citation>
    <scope>NUCLEOTIDE SEQUENCE [LARGE SCALE GENOMIC DNA]</scope>
    <source>
        <strain evidence="6 8">IC026</strain>
    </source>
</reference>
<dbReference type="EMBL" id="VORV01000003">
    <property type="protein sequence ID" value="TXD78902.1"/>
    <property type="molecule type" value="Genomic_DNA"/>
</dbReference>
<dbReference type="Pfam" id="PF13102">
    <property type="entry name" value="Phage_int_SAM_5"/>
    <property type="match status" value="1"/>
</dbReference>
<dbReference type="InterPro" id="IPR013762">
    <property type="entry name" value="Integrase-like_cat_sf"/>
</dbReference>
<dbReference type="InterPro" id="IPR011010">
    <property type="entry name" value="DNA_brk_join_enz"/>
</dbReference>
<dbReference type="Gene3D" id="1.10.150.130">
    <property type="match status" value="1"/>
</dbReference>
<dbReference type="Pfam" id="PF00589">
    <property type="entry name" value="Phage_integrase"/>
    <property type="match status" value="1"/>
</dbReference>
<protein>
    <submittedName>
        <fullName evidence="6">Site-specific integrase</fullName>
    </submittedName>
    <submittedName>
        <fullName evidence="5">Site-specific recombinase XerD</fullName>
    </submittedName>
</protein>
<dbReference type="AlphaFoldDB" id="A0A2W7RC46"/>
<dbReference type="GO" id="GO:0015074">
    <property type="term" value="P:DNA integration"/>
    <property type="evidence" value="ECO:0007669"/>
    <property type="project" value="InterPro"/>
</dbReference>
<dbReference type="OrthoDB" id="9806835at2"/>
<dbReference type="PANTHER" id="PTHR30349:SF64">
    <property type="entry name" value="PROPHAGE INTEGRASE INTD-RELATED"/>
    <property type="match status" value="1"/>
</dbReference>
<dbReference type="Gene3D" id="1.10.443.10">
    <property type="entry name" value="Intergrase catalytic core"/>
    <property type="match status" value="1"/>
</dbReference>
<organism evidence="5 7">
    <name type="scientific">Algoriphagus ratkowskyi</name>
    <dbReference type="NCBI Taxonomy" id="57028"/>
    <lineage>
        <taxon>Bacteria</taxon>
        <taxon>Pseudomonadati</taxon>
        <taxon>Bacteroidota</taxon>
        <taxon>Cytophagia</taxon>
        <taxon>Cytophagales</taxon>
        <taxon>Cyclobacteriaceae</taxon>
        <taxon>Algoriphagus</taxon>
    </lineage>
</organism>
<proteinExistence type="inferred from homology"/>
<reference evidence="5 7" key="1">
    <citation type="submission" date="2018-06" db="EMBL/GenBank/DDBJ databases">
        <title>Genomic Encyclopedia of Archaeal and Bacterial Type Strains, Phase II (KMG-II): from individual species to whole genera.</title>
        <authorList>
            <person name="Goeker M."/>
        </authorList>
    </citation>
    <scope>NUCLEOTIDE SEQUENCE [LARGE SCALE GENOMIC DNA]</scope>
    <source>
        <strain evidence="5 7">DSM 22686</strain>
    </source>
</reference>
<dbReference type="Pfam" id="PF17293">
    <property type="entry name" value="Arm-DNA-bind_5"/>
    <property type="match status" value="1"/>
</dbReference>
<evidence type="ECO:0000313" key="5">
    <source>
        <dbReference type="EMBL" id="PZX57631.1"/>
    </source>
</evidence>
<sequence length="404" mass="47264">MLEKSFGLLFFLKQSKKNTKGDRYVYLRITVDGTPKELSTKRLWSPARWNTTIGRANGNKEEDRNLNAYLDSIYHKVLQAKKQLIDSDKEVTAEALKNMLLGIGEKKKMILEIFQDHNLQVEALLDKEFAYGTLQRYRTSLDHTRSFIQWKYSKDDMDIQSLDYEFISAYSFWLRSIQNCSHNTTVKYLANFKKIVLICIKNGWLQRNPFIQFKMVKKEVNRVCLTWHEIQTISNKRFVTDRLNHVRDIFLFSCYTGLAYIDVKNLNRKQISTGIDDEQWIFTHRQKTNSPTRIPLLPKALELIEKYRSHPQCQEGTHVLPVLSNQKMNSYLKEIADVCEINKPLTFHIARHTFATTITLANGVPIETVSKMLGHKSLKQTQHYAKILDTKISFDMKALRDKLS</sequence>
<dbReference type="InterPro" id="IPR025269">
    <property type="entry name" value="SAM-like_dom"/>
</dbReference>
<comment type="caution">
    <text evidence="5">The sequence shown here is derived from an EMBL/GenBank/DDBJ whole genome shotgun (WGS) entry which is preliminary data.</text>
</comment>
<gene>
    <name evidence="6" type="ORF">ESW18_05130</name>
    <name evidence="5" type="ORF">LV84_01759</name>
</gene>
<keyword evidence="3" id="KW-0233">DNA recombination</keyword>
<evidence type="ECO:0000313" key="8">
    <source>
        <dbReference type="Proteomes" id="UP000321927"/>
    </source>
</evidence>
<comment type="similarity">
    <text evidence="1">Belongs to the 'phage' integrase family.</text>
</comment>
<dbReference type="EMBL" id="QKZU01000006">
    <property type="protein sequence ID" value="PZX57631.1"/>
    <property type="molecule type" value="Genomic_DNA"/>
</dbReference>
<dbReference type="InterPro" id="IPR002104">
    <property type="entry name" value="Integrase_catalytic"/>
</dbReference>
<dbReference type="PANTHER" id="PTHR30349">
    <property type="entry name" value="PHAGE INTEGRASE-RELATED"/>
    <property type="match status" value="1"/>
</dbReference>
<name>A0A2W7RC46_9BACT</name>
<dbReference type="Proteomes" id="UP000321927">
    <property type="component" value="Unassembled WGS sequence"/>
</dbReference>
<evidence type="ECO:0000256" key="2">
    <source>
        <dbReference type="ARBA" id="ARBA00023125"/>
    </source>
</evidence>